<reference evidence="7 8" key="1">
    <citation type="journal article" date="2011" name="Proc. Natl. Acad. Sci. U.S.A.">
        <title>Evolutionary erosion of yeast sex chromosomes by mating-type switching accidents.</title>
        <authorList>
            <person name="Gordon J.L."/>
            <person name="Armisen D."/>
            <person name="Proux-Wera E."/>
            <person name="Oheigeartaigh S.S."/>
            <person name="Byrne K.P."/>
            <person name="Wolfe K.H."/>
        </authorList>
    </citation>
    <scope>NUCLEOTIDE SEQUENCE [LARGE SCALE GENOMIC DNA]</scope>
    <source>
        <strain evidence="8">ATCC 10597 / BCRC 20456 / CBS 421 / NBRC 0211 / NRRL Y-12639</strain>
    </source>
</reference>
<dbReference type="AlphaFoldDB" id="G0WE34"/>
<protein>
    <recommendedName>
        <fullName evidence="4">Cleavage and polyadenylation specificity factor subunit 2</fullName>
    </recommendedName>
    <alternativeName>
        <fullName evidence="4">Cleavage and polyadenylation specificity factor 100 kDa subunit</fullName>
    </alternativeName>
</protein>
<evidence type="ECO:0000256" key="4">
    <source>
        <dbReference type="RuleBase" id="RU365006"/>
    </source>
</evidence>
<evidence type="ECO:0000256" key="1">
    <source>
        <dbReference type="ARBA" id="ARBA00004123"/>
    </source>
</evidence>
<evidence type="ECO:0000256" key="5">
    <source>
        <dbReference type="SAM" id="MobiDB-lite"/>
    </source>
</evidence>
<dbReference type="InterPro" id="IPR025069">
    <property type="entry name" value="Cpsf2_C"/>
</dbReference>
<dbReference type="Gene3D" id="3.40.50.10890">
    <property type="match status" value="1"/>
</dbReference>
<name>G0WE34_NAUDC</name>
<dbReference type="KEGG" id="ndi:NDAI_0G02680"/>
<dbReference type="CDD" id="cd16293">
    <property type="entry name" value="CPSF2-like_MBL-fold"/>
    <property type="match status" value="1"/>
</dbReference>
<dbReference type="InterPro" id="IPR035639">
    <property type="entry name" value="CPSF2_MBL"/>
</dbReference>
<dbReference type="InterPro" id="IPR036866">
    <property type="entry name" value="RibonucZ/Hydroxyglut_hydro"/>
</dbReference>
<dbReference type="EMBL" id="HE580273">
    <property type="protein sequence ID" value="CCD26045.2"/>
    <property type="molecule type" value="Genomic_DNA"/>
</dbReference>
<organism evidence="7 8">
    <name type="scientific">Naumovozyma dairenensis (strain ATCC 10597 / BCRC 20456 / CBS 421 / NBRC 0211 / NRRL Y-12639)</name>
    <name type="common">Saccharomyces dairenensis</name>
    <dbReference type="NCBI Taxonomy" id="1071378"/>
    <lineage>
        <taxon>Eukaryota</taxon>
        <taxon>Fungi</taxon>
        <taxon>Dikarya</taxon>
        <taxon>Ascomycota</taxon>
        <taxon>Saccharomycotina</taxon>
        <taxon>Saccharomycetes</taxon>
        <taxon>Saccharomycetales</taxon>
        <taxon>Saccharomycetaceae</taxon>
        <taxon>Naumovozyma</taxon>
    </lineage>
</organism>
<feature type="domain" description="Beta-Casp" evidence="6">
    <location>
        <begin position="257"/>
        <end position="384"/>
    </location>
</feature>
<dbReference type="RefSeq" id="XP_003671288.2">
    <property type="nucleotide sequence ID" value="XM_003671240.2"/>
</dbReference>
<dbReference type="GO" id="GO:0006397">
    <property type="term" value="P:mRNA processing"/>
    <property type="evidence" value="ECO:0007669"/>
    <property type="project" value="UniProtKB-KW"/>
</dbReference>
<dbReference type="Pfam" id="PF13299">
    <property type="entry name" value="CPSF100_C"/>
    <property type="match status" value="1"/>
</dbReference>
<dbReference type="OrthoDB" id="64353at2759"/>
<comment type="similarity">
    <text evidence="4">Belongs to the metallo-beta-lactamase superfamily. RNA-metabolizing metallo-beta-lactamase-like family. CPSF2/YSH1 subfamily.</text>
</comment>
<dbReference type="GeneID" id="11497441"/>
<dbReference type="STRING" id="1071378.G0WE34"/>
<dbReference type="Proteomes" id="UP000000689">
    <property type="component" value="Chromosome 7"/>
</dbReference>
<dbReference type="InterPro" id="IPR027075">
    <property type="entry name" value="CPSF2"/>
</dbReference>
<keyword evidence="2 4" id="KW-0507">mRNA processing</keyword>
<accession>G0WE34</accession>
<feature type="region of interest" description="Disordered" evidence="5">
    <location>
        <begin position="477"/>
        <end position="496"/>
    </location>
</feature>
<dbReference type="SMART" id="SM01027">
    <property type="entry name" value="Beta-Casp"/>
    <property type="match status" value="1"/>
</dbReference>
<comment type="subcellular location">
    <subcellularLocation>
        <location evidence="1 4">Nucleus</location>
    </subcellularLocation>
</comment>
<dbReference type="GO" id="GO:0005847">
    <property type="term" value="C:mRNA cleavage and polyadenylation specificity factor complex"/>
    <property type="evidence" value="ECO:0007669"/>
    <property type="project" value="EnsemblFungi"/>
</dbReference>
<gene>
    <name evidence="7" type="primary">NDAI0G02680</name>
    <name evidence="7" type="ordered locus">NDAI_0G02680</name>
</gene>
<dbReference type="PANTHER" id="PTHR45922:SF1">
    <property type="entry name" value="CLEAVAGE AND POLYADENYLATION SPECIFICITY FACTOR SUBUNIT 2"/>
    <property type="match status" value="1"/>
</dbReference>
<dbReference type="SUPFAM" id="SSF56281">
    <property type="entry name" value="Metallo-hydrolase/oxidoreductase"/>
    <property type="match status" value="1"/>
</dbReference>
<dbReference type="Pfam" id="PF16661">
    <property type="entry name" value="Lactamase_B_6"/>
    <property type="match status" value="1"/>
</dbReference>
<dbReference type="GO" id="GO:0003723">
    <property type="term" value="F:RNA binding"/>
    <property type="evidence" value="ECO:0007669"/>
    <property type="project" value="UniProtKB-KW"/>
</dbReference>
<proteinExistence type="inferred from homology"/>
<keyword evidence="4" id="KW-0694">RNA-binding</keyword>
<evidence type="ECO:0000256" key="2">
    <source>
        <dbReference type="ARBA" id="ARBA00022664"/>
    </source>
</evidence>
<dbReference type="Gene3D" id="3.60.15.10">
    <property type="entry name" value="Ribonuclease Z/Hydroxyacylglutathione hydrolase-like"/>
    <property type="match status" value="2"/>
</dbReference>
<dbReference type="InterPro" id="IPR001279">
    <property type="entry name" value="Metallo-B-lactamas"/>
</dbReference>
<dbReference type="PANTHER" id="PTHR45922">
    <property type="entry name" value="CLEAVAGE AND POLYADENYLATION SPECIFICITY FACTOR SUBUNIT 2"/>
    <property type="match status" value="1"/>
</dbReference>
<keyword evidence="3 4" id="KW-0539">Nucleus</keyword>
<evidence type="ECO:0000313" key="8">
    <source>
        <dbReference type="Proteomes" id="UP000000689"/>
    </source>
</evidence>
<evidence type="ECO:0000313" key="7">
    <source>
        <dbReference type="EMBL" id="CCD26045.2"/>
    </source>
</evidence>
<dbReference type="eggNOG" id="KOG1135">
    <property type="taxonomic scope" value="Eukaryota"/>
</dbReference>
<evidence type="ECO:0000259" key="6">
    <source>
        <dbReference type="SMART" id="SM01027"/>
    </source>
</evidence>
<evidence type="ECO:0000256" key="3">
    <source>
        <dbReference type="ARBA" id="ARBA00023242"/>
    </source>
</evidence>
<dbReference type="OMA" id="QSRHNME"/>
<sequence length="846" mass="95424">MTYKVSCCDDGSGQTVGTLLKFDNVVTILIDPGWASSAVSYEDSVRYWTNVIPEVDIILLSQPTGECLGAYTLLYTNFLSHFKSRIEVYSTLPIANLGRVSMIESYASKGIIGPYNTNRLDLEDIEKSFDHISILKYSQTVDLRSKFDGLSLIAYNSGSNPGGTIWSISTYSEKLIYVHRWNHTRDSILNPASLLDQTTGKPLASLLKPSGVITTLDKFGSIDPFKRRVKLFKGTVWNSLNNNGSVLIPVEMGSGKFLDILVIIHEFLFENGKNPFYKHLPVLLVSYSKGRALTYTKSMLEWLSSSLLKTWESRSSNPSPFDLGNRFKVVTSDELSKYPNSKICLVSNVDILLDETVAHLCDSKSQHQNKTTILLTSNMNNGILQNMKECWEEQKVKEGDLIKFNKTISVHNIQLDPLNDEELSEYKSVLEERKNKEKLIIESIKRGKHKDKILTLDLHGKDSILDASRKSSIIDLTNADEEEEDEEEDEDEDDALSSKALYAKRIHTPVDIIIQPNLPPKSKMFQFYPTKLKTDDYGTVIDFTMLIPKDDEDDKDFESELTKKRRIDRLQNKGQDTEDMNMPVAQFTKKEKLNQNNNNTITDSSFIQPNFDNIDFLKTDNTPQKRTLTKKNHIINCSISYINLESLVDQRSASVIWPSLKPRKLILFGPDKIQDRTLMKILVKKGVDVTALPLNKPTEFTTSIKAFDISIDPELDQILNWQRISDGYTIAHVTGHLVKEIPNATATQATKIQQNTKNKLILKPLNSMTKVHASGALSVGDVRLVELKRNLTAKNHVAEFKGEGTLVVDNKVTVRKISDGETVIDGPPSELFQLVKKSVTEMLAKI</sequence>
<dbReference type="HOGENOM" id="CLU_002227_3_0_1"/>
<keyword evidence="8" id="KW-1185">Reference proteome</keyword>
<feature type="compositionally biased region" description="Acidic residues" evidence="5">
    <location>
        <begin position="478"/>
        <end position="495"/>
    </location>
</feature>
<dbReference type="InterPro" id="IPR022712">
    <property type="entry name" value="Beta_Casp"/>
</dbReference>